<dbReference type="PROSITE" id="PS00211">
    <property type="entry name" value="ABC_TRANSPORTER_1"/>
    <property type="match status" value="1"/>
</dbReference>
<feature type="compositionally biased region" description="Low complexity" evidence="7">
    <location>
        <begin position="19"/>
        <end position="28"/>
    </location>
</feature>
<keyword evidence="3" id="KW-0547">Nucleotide-binding</keyword>
<dbReference type="InterPro" id="IPR003439">
    <property type="entry name" value="ABC_transporter-like_ATP-bd"/>
</dbReference>
<dbReference type="SUPFAM" id="SSF90123">
    <property type="entry name" value="ABC transporter transmembrane region"/>
    <property type="match status" value="1"/>
</dbReference>
<comment type="caution">
    <text evidence="11">The sequence shown here is derived from an EMBL/GenBank/DDBJ whole genome shotgun (WGS) entry which is preliminary data.</text>
</comment>
<dbReference type="GO" id="GO:0005524">
    <property type="term" value="F:ATP binding"/>
    <property type="evidence" value="ECO:0007669"/>
    <property type="project" value="UniProtKB-KW"/>
</dbReference>
<dbReference type="InterPro" id="IPR017871">
    <property type="entry name" value="ABC_transporter-like_CS"/>
</dbReference>
<protein>
    <submittedName>
        <fullName evidence="11">ATP-binding cassette subfamily C protein/ATP-binding cassette subfamily C protein CydC</fullName>
    </submittedName>
</protein>
<dbReference type="InterPro" id="IPR036640">
    <property type="entry name" value="ABC1_TM_sf"/>
</dbReference>
<dbReference type="SMART" id="SM00382">
    <property type="entry name" value="AAA"/>
    <property type="match status" value="1"/>
</dbReference>
<evidence type="ECO:0000256" key="8">
    <source>
        <dbReference type="SAM" id="Phobius"/>
    </source>
</evidence>
<dbReference type="GO" id="GO:0034040">
    <property type="term" value="F:ATPase-coupled lipid transmembrane transporter activity"/>
    <property type="evidence" value="ECO:0007669"/>
    <property type="project" value="TreeGrafter"/>
</dbReference>
<evidence type="ECO:0000256" key="1">
    <source>
        <dbReference type="ARBA" id="ARBA00004651"/>
    </source>
</evidence>
<evidence type="ECO:0000259" key="10">
    <source>
        <dbReference type="PROSITE" id="PS50929"/>
    </source>
</evidence>
<keyword evidence="4 11" id="KW-0067">ATP-binding</keyword>
<feature type="region of interest" description="Disordered" evidence="7">
    <location>
        <begin position="1"/>
        <end position="28"/>
    </location>
</feature>
<dbReference type="GO" id="GO:0045454">
    <property type="term" value="P:cell redox homeostasis"/>
    <property type="evidence" value="ECO:0007669"/>
    <property type="project" value="InterPro"/>
</dbReference>
<keyword evidence="5 8" id="KW-1133">Transmembrane helix</keyword>
<dbReference type="InterPro" id="IPR027417">
    <property type="entry name" value="P-loop_NTPase"/>
</dbReference>
<feature type="domain" description="ABC transmembrane type-1" evidence="10">
    <location>
        <begin position="45"/>
        <end position="306"/>
    </location>
</feature>
<comment type="subcellular location">
    <subcellularLocation>
        <location evidence="1">Cell membrane</location>
        <topology evidence="1">Multi-pass membrane protein</topology>
    </subcellularLocation>
</comment>
<dbReference type="Gene3D" id="1.20.1560.10">
    <property type="entry name" value="ABC transporter type 1, transmembrane domain"/>
    <property type="match status" value="1"/>
</dbReference>
<organism evidence="11 12">
    <name type="scientific">Actinomadura viridis</name>
    <dbReference type="NCBI Taxonomy" id="58110"/>
    <lineage>
        <taxon>Bacteria</taxon>
        <taxon>Bacillati</taxon>
        <taxon>Actinomycetota</taxon>
        <taxon>Actinomycetes</taxon>
        <taxon>Streptosporangiales</taxon>
        <taxon>Thermomonosporaceae</taxon>
        <taxon>Actinomadura</taxon>
    </lineage>
</organism>
<proteinExistence type="predicted"/>
<keyword evidence="6 8" id="KW-0472">Membrane</keyword>
<dbReference type="PROSITE" id="PS50929">
    <property type="entry name" value="ABC_TM1F"/>
    <property type="match status" value="1"/>
</dbReference>
<evidence type="ECO:0000256" key="7">
    <source>
        <dbReference type="SAM" id="MobiDB-lite"/>
    </source>
</evidence>
<accession>A0A931DGN0</accession>
<dbReference type="Proteomes" id="UP000614047">
    <property type="component" value="Unassembled WGS sequence"/>
</dbReference>
<dbReference type="PROSITE" id="PS50893">
    <property type="entry name" value="ABC_TRANSPORTER_2"/>
    <property type="match status" value="1"/>
</dbReference>
<evidence type="ECO:0000313" key="12">
    <source>
        <dbReference type="Proteomes" id="UP000614047"/>
    </source>
</evidence>
<feature type="transmembrane region" description="Helical" evidence="8">
    <location>
        <begin position="260"/>
        <end position="289"/>
    </location>
</feature>
<evidence type="ECO:0000313" key="11">
    <source>
        <dbReference type="EMBL" id="MBG6089725.1"/>
    </source>
</evidence>
<dbReference type="RefSeq" id="WP_307828961.1">
    <property type="nucleotide sequence ID" value="NZ_BAABES010000010.1"/>
</dbReference>
<dbReference type="GO" id="GO:0016887">
    <property type="term" value="F:ATP hydrolysis activity"/>
    <property type="evidence" value="ECO:0007669"/>
    <property type="project" value="InterPro"/>
</dbReference>
<evidence type="ECO:0000256" key="6">
    <source>
        <dbReference type="ARBA" id="ARBA00023136"/>
    </source>
</evidence>
<evidence type="ECO:0000256" key="3">
    <source>
        <dbReference type="ARBA" id="ARBA00022741"/>
    </source>
</evidence>
<evidence type="ECO:0000256" key="5">
    <source>
        <dbReference type="ARBA" id="ARBA00022989"/>
    </source>
</evidence>
<feature type="compositionally biased region" description="Gly residues" evidence="7">
    <location>
        <begin position="1"/>
        <end position="12"/>
    </location>
</feature>
<dbReference type="Pfam" id="PF00664">
    <property type="entry name" value="ABC_membrane"/>
    <property type="match status" value="1"/>
</dbReference>
<evidence type="ECO:0000259" key="9">
    <source>
        <dbReference type="PROSITE" id="PS50893"/>
    </source>
</evidence>
<dbReference type="InterPro" id="IPR014223">
    <property type="entry name" value="ABC_CydC/D"/>
</dbReference>
<dbReference type="Pfam" id="PF00005">
    <property type="entry name" value="ABC_tran"/>
    <property type="match status" value="1"/>
</dbReference>
<sequence length="603" mass="60839">MNGEAMVGGGGREAAWASAPGGTAPRGPARGGMWSAIRPYGVRLVAAGVAGVAAELCGLGLVAAAAWLIARAAQQPTMAALSLAIVAVRGFAVGKGALRYLERLAGHDVALRALAELRGRVFDALSRTPAGRSAALREGDALTRMVADVDAVQDVLLRCLLPAVAAVVCGGAGLVVCAVAVPGAGPVLGGGLVAVVVLAVAGAVAGGRAAGRVAAERRVLAVRTLDVLEGAEDLVVFGARERFAAAAGESARRLERAERAVAALTAVVSGAGFLVQGLTAVAVAWVAVGAGADEVAVAVAALTALVAVEAVLPLASAAQRLREVLPAWRRVGAVLATPPPRRPRCPRPLPPGPLSVELLGVRVAYPAPSGSGAGGEVVALDGLDLSVERGRRVAIVGASGAGKSTVLAVASGEVELAGGSVLLGGRESSVHDPDEVRLAVRGLTQDAHVFAGTVRANLLLARPGATEGELVTAARRARLLEVVEALPQGWETVVGAGGHGLSGGQRQRLLLARALLADPPVLLLDEPAEALDPVTADEITRELLTMPGGGTLLLVTHRLAALGHADEVVVMERGRVAQRGRHEALLAVAGPYRDLWEAELLAA</sequence>
<keyword evidence="2 8" id="KW-0812">Transmembrane</keyword>
<feature type="domain" description="ABC transporter" evidence="9">
    <location>
        <begin position="356"/>
        <end position="598"/>
    </location>
</feature>
<feature type="transmembrane region" description="Helical" evidence="8">
    <location>
        <begin position="187"/>
        <end position="210"/>
    </location>
</feature>
<dbReference type="InterPro" id="IPR039421">
    <property type="entry name" value="Type_1_exporter"/>
</dbReference>
<reference evidence="11" key="1">
    <citation type="submission" date="2020-11" db="EMBL/GenBank/DDBJ databases">
        <title>Sequencing the genomes of 1000 actinobacteria strains.</title>
        <authorList>
            <person name="Klenk H.-P."/>
        </authorList>
    </citation>
    <scope>NUCLEOTIDE SEQUENCE</scope>
    <source>
        <strain evidence="11">DSM 43175</strain>
    </source>
</reference>
<feature type="transmembrane region" description="Helical" evidence="8">
    <location>
        <begin position="44"/>
        <end position="70"/>
    </location>
</feature>
<feature type="transmembrane region" description="Helical" evidence="8">
    <location>
        <begin position="295"/>
        <end position="315"/>
    </location>
</feature>
<dbReference type="Gene3D" id="3.40.50.300">
    <property type="entry name" value="P-loop containing nucleotide triphosphate hydrolases"/>
    <property type="match status" value="1"/>
</dbReference>
<feature type="transmembrane region" description="Helical" evidence="8">
    <location>
        <begin position="155"/>
        <end position="181"/>
    </location>
</feature>
<dbReference type="PANTHER" id="PTHR24221">
    <property type="entry name" value="ATP-BINDING CASSETTE SUB-FAMILY B"/>
    <property type="match status" value="1"/>
</dbReference>
<dbReference type="EMBL" id="JADOUA010000001">
    <property type="protein sequence ID" value="MBG6089725.1"/>
    <property type="molecule type" value="Genomic_DNA"/>
</dbReference>
<evidence type="ECO:0000256" key="2">
    <source>
        <dbReference type="ARBA" id="ARBA00022692"/>
    </source>
</evidence>
<dbReference type="SUPFAM" id="SSF52540">
    <property type="entry name" value="P-loop containing nucleoside triphosphate hydrolases"/>
    <property type="match status" value="1"/>
</dbReference>
<dbReference type="InterPro" id="IPR011527">
    <property type="entry name" value="ABC1_TM_dom"/>
</dbReference>
<dbReference type="GO" id="GO:0034775">
    <property type="term" value="P:glutathione transmembrane transport"/>
    <property type="evidence" value="ECO:0007669"/>
    <property type="project" value="InterPro"/>
</dbReference>
<dbReference type="GO" id="GO:0140359">
    <property type="term" value="F:ABC-type transporter activity"/>
    <property type="evidence" value="ECO:0007669"/>
    <property type="project" value="InterPro"/>
</dbReference>
<name>A0A931DGN0_9ACTN</name>
<dbReference type="GO" id="GO:0005886">
    <property type="term" value="C:plasma membrane"/>
    <property type="evidence" value="ECO:0007669"/>
    <property type="project" value="UniProtKB-SubCell"/>
</dbReference>
<dbReference type="AlphaFoldDB" id="A0A931DGN0"/>
<dbReference type="PANTHER" id="PTHR24221:SF654">
    <property type="entry name" value="ATP-BINDING CASSETTE SUB-FAMILY B MEMBER 6"/>
    <property type="match status" value="1"/>
</dbReference>
<evidence type="ECO:0000256" key="4">
    <source>
        <dbReference type="ARBA" id="ARBA00022840"/>
    </source>
</evidence>
<keyword evidence="12" id="KW-1185">Reference proteome</keyword>
<dbReference type="NCBIfam" id="TIGR02868">
    <property type="entry name" value="CydC"/>
    <property type="match status" value="1"/>
</dbReference>
<dbReference type="InterPro" id="IPR003593">
    <property type="entry name" value="AAA+_ATPase"/>
</dbReference>
<gene>
    <name evidence="11" type="ORF">IW256_003838</name>
</gene>